<dbReference type="RefSeq" id="WP_076399201.1">
    <property type="nucleotide sequence ID" value="NZ_FTOA01000002.1"/>
</dbReference>
<comment type="similarity">
    <text evidence="1">Belongs to the hemerythrin family.</text>
</comment>
<dbReference type="InterPro" id="IPR035938">
    <property type="entry name" value="Hemerythrin-like_sf"/>
</dbReference>
<dbReference type="GO" id="GO:0046872">
    <property type="term" value="F:metal ion binding"/>
    <property type="evidence" value="ECO:0007669"/>
    <property type="project" value="UniProtKB-KW"/>
</dbReference>
<dbReference type="Proteomes" id="UP000185678">
    <property type="component" value="Unassembled WGS sequence"/>
</dbReference>
<organism evidence="5 6">
    <name type="scientific">Insolitispirillum peregrinum</name>
    <dbReference type="NCBI Taxonomy" id="80876"/>
    <lineage>
        <taxon>Bacteria</taxon>
        <taxon>Pseudomonadati</taxon>
        <taxon>Pseudomonadota</taxon>
        <taxon>Alphaproteobacteria</taxon>
        <taxon>Rhodospirillales</taxon>
        <taxon>Novispirillaceae</taxon>
        <taxon>Insolitispirillum</taxon>
    </lineage>
</organism>
<name>A0A1N7JJ79_9PROT</name>
<dbReference type="NCBIfam" id="TIGR02481">
    <property type="entry name" value="hemeryth_dom"/>
    <property type="match status" value="1"/>
</dbReference>
<keyword evidence="3" id="KW-0408">Iron</keyword>
<dbReference type="EMBL" id="FTOA01000002">
    <property type="protein sequence ID" value="SIS49321.1"/>
    <property type="molecule type" value="Genomic_DNA"/>
</dbReference>
<sequence>MQAAHIGNSILDEGHEALAQQVNALWDYWRHTGDRPSLIAALNAFIGQLRHHFSLEEIIIRGAGFPATDHHSERHHTLLATIAGVRNQLAIDSTLRLSEAMQDLESLLCDHELIEDSAYWPYLQRFADHAEAMRNTRSGQILQWHETYLTGNIQIDSHHRSLMYHAERLNRLAGQQARHQFSHAMHEFRALAAHHFRVEESVLAEQDQDIGQTHRLAHVGLMRSLDAMIQRVEQGKLAPLSFARDFLSFWMLNHITEGDMKDFRRLAPTLAAQAL</sequence>
<dbReference type="PANTHER" id="PTHR37164">
    <property type="entry name" value="BACTERIOHEMERYTHRIN"/>
    <property type="match status" value="1"/>
</dbReference>
<dbReference type="STRING" id="80876.SAMN05421779_102322"/>
<feature type="domain" description="Hemerythrin-like" evidence="4">
    <location>
        <begin position="9"/>
        <end position="122"/>
    </location>
</feature>
<dbReference type="SUPFAM" id="SSF47188">
    <property type="entry name" value="Hemerythrin-like"/>
    <property type="match status" value="2"/>
</dbReference>
<reference evidence="5 6" key="1">
    <citation type="submission" date="2017-01" db="EMBL/GenBank/DDBJ databases">
        <authorList>
            <person name="Mah S.A."/>
            <person name="Swanson W.J."/>
            <person name="Moy G.W."/>
            <person name="Vacquier V.D."/>
        </authorList>
    </citation>
    <scope>NUCLEOTIDE SEQUENCE [LARGE SCALE GENOMIC DNA]</scope>
    <source>
        <strain evidence="5 6">DSM 11589</strain>
    </source>
</reference>
<proteinExistence type="inferred from homology"/>
<gene>
    <name evidence="5" type="ORF">SAMN05421779_102322</name>
</gene>
<evidence type="ECO:0000256" key="2">
    <source>
        <dbReference type="ARBA" id="ARBA00022723"/>
    </source>
</evidence>
<dbReference type="Pfam" id="PF01814">
    <property type="entry name" value="Hemerythrin"/>
    <property type="match status" value="1"/>
</dbReference>
<keyword evidence="2" id="KW-0479">Metal-binding</keyword>
<dbReference type="InterPro" id="IPR012827">
    <property type="entry name" value="Hemerythrin_metal-bd"/>
</dbReference>
<evidence type="ECO:0000313" key="6">
    <source>
        <dbReference type="Proteomes" id="UP000185678"/>
    </source>
</evidence>
<dbReference type="InterPro" id="IPR012312">
    <property type="entry name" value="Hemerythrin-like"/>
</dbReference>
<protein>
    <submittedName>
        <fullName evidence="5">Hemerythrin-like metal-binding domain protein</fullName>
    </submittedName>
</protein>
<dbReference type="CDD" id="cd12107">
    <property type="entry name" value="Hemerythrin"/>
    <property type="match status" value="2"/>
</dbReference>
<dbReference type="PANTHER" id="PTHR37164:SF1">
    <property type="entry name" value="BACTERIOHEMERYTHRIN"/>
    <property type="match status" value="1"/>
</dbReference>
<evidence type="ECO:0000256" key="3">
    <source>
        <dbReference type="ARBA" id="ARBA00023004"/>
    </source>
</evidence>
<dbReference type="Gene3D" id="1.20.120.50">
    <property type="entry name" value="Hemerythrin-like"/>
    <property type="match status" value="2"/>
</dbReference>
<evidence type="ECO:0000256" key="1">
    <source>
        <dbReference type="ARBA" id="ARBA00010587"/>
    </source>
</evidence>
<accession>A0A1N7JJ79</accession>
<dbReference type="InterPro" id="IPR050669">
    <property type="entry name" value="Hemerythrin"/>
</dbReference>
<evidence type="ECO:0000313" key="5">
    <source>
        <dbReference type="EMBL" id="SIS49321.1"/>
    </source>
</evidence>
<dbReference type="AlphaFoldDB" id="A0A1N7JJ79"/>
<keyword evidence="6" id="KW-1185">Reference proteome</keyword>
<evidence type="ECO:0000259" key="4">
    <source>
        <dbReference type="Pfam" id="PF01814"/>
    </source>
</evidence>